<evidence type="ECO:0000313" key="3">
    <source>
        <dbReference type="EMBL" id="BAD12954.1"/>
    </source>
</evidence>
<dbReference type="EMBL" id="AP005490">
    <property type="protein sequence ID" value="BAD03642.1"/>
    <property type="molecule type" value="Genomic_DNA"/>
</dbReference>
<dbReference type="Proteomes" id="UP000000763">
    <property type="component" value="Chromosome 8"/>
</dbReference>
<reference evidence="4" key="3">
    <citation type="journal article" date="2005" name="Nature">
        <title>The map-based sequence of the rice genome.</title>
        <authorList>
            <consortium name="International rice genome sequencing project (IRGSP)"/>
            <person name="Matsumoto T."/>
            <person name="Wu J."/>
            <person name="Kanamori H."/>
            <person name="Katayose Y."/>
            <person name="Fujisawa M."/>
            <person name="Namiki N."/>
            <person name="Mizuno H."/>
            <person name="Yamamoto K."/>
            <person name="Antonio B.A."/>
            <person name="Baba T."/>
            <person name="Sakata K."/>
            <person name="Nagamura Y."/>
            <person name="Aoki H."/>
            <person name="Arikawa K."/>
            <person name="Arita K."/>
            <person name="Bito T."/>
            <person name="Chiden Y."/>
            <person name="Fujitsuka N."/>
            <person name="Fukunaka R."/>
            <person name="Hamada M."/>
            <person name="Harada C."/>
            <person name="Hayashi A."/>
            <person name="Hijishita S."/>
            <person name="Honda M."/>
            <person name="Hosokawa S."/>
            <person name="Ichikawa Y."/>
            <person name="Idonuma A."/>
            <person name="Iijima M."/>
            <person name="Ikeda M."/>
            <person name="Ikeno M."/>
            <person name="Ito K."/>
            <person name="Ito S."/>
            <person name="Ito T."/>
            <person name="Ito Y."/>
            <person name="Ito Y."/>
            <person name="Iwabuchi A."/>
            <person name="Kamiya K."/>
            <person name="Karasawa W."/>
            <person name="Kurita K."/>
            <person name="Katagiri S."/>
            <person name="Kikuta A."/>
            <person name="Kobayashi H."/>
            <person name="Kobayashi N."/>
            <person name="Machita K."/>
            <person name="Maehara T."/>
            <person name="Masukawa M."/>
            <person name="Mizubayashi T."/>
            <person name="Mukai Y."/>
            <person name="Nagasaki H."/>
            <person name="Nagata Y."/>
            <person name="Naito S."/>
            <person name="Nakashima M."/>
            <person name="Nakama Y."/>
            <person name="Nakamichi Y."/>
            <person name="Nakamura M."/>
            <person name="Meguro A."/>
            <person name="Negishi M."/>
            <person name="Ohta I."/>
            <person name="Ohta T."/>
            <person name="Okamoto M."/>
            <person name="Ono N."/>
            <person name="Saji S."/>
            <person name="Sakaguchi M."/>
            <person name="Sakai K."/>
            <person name="Shibata M."/>
            <person name="Shimokawa T."/>
            <person name="Song J."/>
            <person name="Takazaki Y."/>
            <person name="Terasawa K."/>
            <person name="Tsugane M."/>
            <person name="Tsuji K."/>
            <person name="Ueda S."/>
            <person name="Waki K."/>
            <person name="Yamagata H."/>
            <person name="Yamamoto M."/>
            <person name="Yamamoto S."/>
            <person name="Yamane H."/>
            <person name="Yoshiki S."/>
            <person name="Yoshihara R."/>
            <person name="Yukawa K."/>
            <person name="Zhong H."/>
            <person name="Yano M."/>
            <person name="Yuan Q."/>
            <person name="Ouyang S."/>
            <person name="Liu J."/>
            <person name="Jones K.M."/>
            <person name="Gansberger K."/>
            <person name="Moffat K."/>
            <person name="Hill J."/>
            <person name="Bera J."/>
            <person name="Fadrosh D."/>
            <person name="Jin S."/>
            <person name="Johri S."/>
            <person name="Kim M."/>
            <person name="Overton L."/>
            <person name="Reardon M."/>
            <person name="Tsitrin T."/>
            <person name="Vuong H."/>
            <person name="Weaver B."/>
            <person name="Ciecko A."/>
            <person name="Tallon L."/>
            <person name="Jackson J."/>
            <person name="Pai G."/>
            <person name="Aken S.V."/>
            <person name="Utterback T."/>
            <person name="Reidmuller S."/>
            <person name="Feldblyum T."/>
            <person name="Hsiao J."/>
            <person name="Zismann V."/>
            <person name="Iobst S."/>
            <person name="de Vazeille A.R."/>
            <person name="Buell C.R."/>
            <person name="Ying K."/>
            <person name="Li Y."/>
            <person name="Lu T."/>
            <person name="Huang Y."/>
            <person name="Zhao Q."/>
            <person name="Feng Q."/>
            <person name="Zhang L."/>
            <person name="Zhu J."/>
            <person name="Weng Q."/>
            <person name="Mu J."/>
            <person name="Lu Y."/>
            <person name="Fan D."/>
            <person name="Liu Y."/>
            <person name="Guan J."/>
            <person name="Zhang Y."/>
            <person name="Yu S."/>
            <person name="Liu X."/>
            <person name="Zhang Y."/>
            <person name="Hong G."/>
            <person name="Han B."/>
            <person name="Choisne N."/>
            <person name="Demange N."/>
            <person name="Orjeda G."/>
            <person name="Samain S."/>
            <person name="Cattolico L."/>
            <person name="Pelletier E."/>
            <person name="Couloux A."/>
            <person name="Segurens B."/>
            <person name="Wincker P."/>
            <person name="D'Hont A."/>
            <person name="Scarpelli C."/>
            <person name="Weissenbach J."/>
            <person name="Salanoubat M."/>
            <person name="Quetier F."/>
            <person name="Yu Y."/>
            <person name="Kim H.R."/>
            <person name="Rambo T."/>
            <person name="Currie J."/>
            <person name="Collura K."/>
            <person name="Luo M."/>
            <person name="Yang T."/>
            <person name="Ammiraju J.S.S."/>
            <person name="Engler F."/>
            <person name="Soderlund C."/>
            <person name="Wing R.A."/>
            <person name="Palmer L.E."/>
            <person name="de la Bastide M."/>
            <person name="Spiegel L."/>
            <person name="Nascimento L."/>
            <person name="Zutavern T."/>
            <person name="O'Shaughnessy A."/>
            <person name="Dike S."/>
            <person name="Dedhia N."/>
            <person name="Preston R."/>
            <person name="Balija V."/>
            <person name="McCombie W.R."/>
            <person name="Chow T."/>
            <person name="Chen H."/>
            <person name="Chung M."/>
            <person name="Chen C."/>
            <person name="Shaw J."/>
            <person name="Wu H."/>
            <person name="Hsiao K."/>
            <person name="Chao Y."/>
            <person name="Chu M."/>
            <person name="Cheng C."/>
            <person name="Hour A."/>
            <person name="Lee P."/>
            <person name="Lin S."/>
            <person name="Lin Y."/>
            <person name="Liou J."/>
            <person name="Liu S."/>
            <person name="Hsing Y."/>
            <person name="Raghuvanshi S."/>
            <person name="Mohanty A."/>
            <person name="Bharti A.K."/>
            <person name="Gaur A."/>
            <person name="Gupta V."/>
            <person name="Kumar D."/>
            <person name="Ravi V."/>
            <person name="Vij S."/>
            <person name="Kapur A."/>
            <person name="Khurana P."/>
            <person name="Khurana P."/>
            <person name="Khurana J.P."/>
            <person name="Tyagi A.K."/>
            <person name="Gaikwad K."/>
            <person name="Singh A."/>
            <person name="Dalal V."/>
            <person name="Srivastava S."/>
            <person name="Dixit A."/>
            <person name="Pal A.K."/>
            <person name="Ghazi I.A."/>
            <person name="Yadav M."/>
            <person name="Pandit A."/>
            <person name="Bhargava A."/>
            <person name="Sureshbabu K."/>
            <person name="Batra K."/>
            <person name="Sharma T.R."/>
            <person name="Mohapatra T."/>
            <person name="Singh N.K."/>
            <person name="Messing J."/>
            <person name="Nelson A.B."/>
            <person name="Fuks G."/>
            <person name="Kavchok S."/>
            <person name="Keizer G."/>
            <person name="Linton E."/>
            <person name="Llaca V."/>
            <person name="Song R."/>
            <person name="Tanyolac B."/>
            <person name="Young S."/>
            <person name="Ho-Il K."/>
            <person name="Hahn J.H."/>
            <person name="Sangsakoo G."/>
            <person name="Vanavichit A."/>
            <person name="de Mattos Luiz.A.T."/>
            <person name="Zimmer P.D."/>
            <person name="Malone G."/>
            <person name="Dellagostin O."/>
            <person name="de Oliveira A.C."/>
            <person name="Bevan M."/>
            <person name="Bancroft I."/>
            <person name="Minx P."/>
            <person name="Cordum H."/>
            <person name="Wilson R."/>
            <person name="Cheng Z."/>
            <person name="Jin W."/>
            <person name="Jiang J."/>
            <person name="Leong S.A."/>
            <person name="Iwama H."/>
            <person name="Gojobori T."/>
            <person name="Itoh T."/>
            <person name="Niimura Y."/>
            <person name="Fujii Y."/>
            <person name="Habara T."/>
            <person name="Sakai H."/>
            <person name="Sato Y."/>
            <person name="Wilson G."/>
            <person name="Kumar K."/>
            <person name="McCouch S."/>
            <person name="Juretic N."/>
            <person name="Hoen D."/>
            <person name="Wright S."/>
            <person name="Bruskiewich R."/>
            <person name="Bureau T."/>
            <person name="Miyao A."/>
            <person name="Hirochika H."/>
            <person name="Nishikawa T."/>
            <person name="Kadowaki K."/>
            <person name="Sugiura M."/>
            <person name="Burr B."/>
            <person name="Sasaki T."/>
        </authorList>
    </citation>
    <scope>NUCLEOTIDE SEQUENCE [LARGE SCALE GENOMIC DNA]</scope>
    <source>
        <strain evidence="4">cv. Nipponbare</strain>
    </source>
</reference>
<organism evidence="2 4">
    <name type="scientific">Oryza sativa subsp. japonica</name>
    <name type="common">Rice</name>
    <dbReference type="NCBI Taxonomy" id="39947"/>
    <lineage>
        <taxon>Eukaryota</taxon>
        <taxon>Viridiplantae</taxon>
        <taxon>Streptophyta</taxon>
        <taxon>Embryophyta</taxon>
        <taxon>Tracheophyta</taxon>
        <taxon>Spermatophyta</taxon>
        <taxon>Magnoliopsida</taxon>
        <taxon>Liliopsida</taxon>
        <taxon>Poales</taxon>
        <taxon>Poaceae</taxon>
        <taxon>BOP clade</taxon>
        <taxon>Oryzoideae</taxon>
        <taxon>Oryzeae</taxon>
        <taxon>Oryzinae</taxon>
        <taxon>Oryza</taxon>
        <taxon>Oryza sativa</taxon>
    </lineage>
</organism>
<feature type="compositionally biased region" description="Basic residues" evidence="1">
    <location>
        <begin position="113"/>
        <end position="122"/>
    </location>
</feature>
<reference evidence="4" key="4">
    <citation type="journal article" date="2008" name="Nucleic Acids Res.">
        <title>The rice annotation project database (RAP-DB): 2008 update.</title>
        <authorList>
            <consortium name="The rice annotation project (RAP)"/>
        </authorList>
    </citation>
    <scope>GENOME REANNOTATION</scope>
    <source>
        <strain evidence="4">cv. Nipponbare</strain>
    </source>
</reference>
<evidence type="ECO:0000313" key="4">
    <source>
        <dbReference type="Proteomes" id="UP000000763"/>
    </source>
</evidence>
<dbReference type="EMBL" id="AP004652">
    <property type="protein sequence ID" value="BAD12954.1"/>
    <property type="molecule type" value="Genomic_DNA"/>
</dbReference>
<feature type="compositionally biased region" description="Basic and acidic residues" evidence="1">
    <location>
        <begin position="101"/>
        <end position="112"/>
    </location>
</feature>
<sequence>MEVNMVFEKWSQEEEVTGIVNSLVMVSLVEGLSERLGVSGGRTNSSPSPSTKSAETRGEDYGARTARGEGSCEYLVKPEASPAKAGADRGDLRAKPLRANATEEGREGEGYKAKGKRRRSGHGRLGGSRAFGARSRRWRRTICFHICTITTAFGPCHLCASAERGRRGEGGCGGKGTPDQRGDPFDKPTVGAPSYSIAVGSGPNRAPRCAGPSQP</sequence>
<evidence type="ECO:0000313" key="2">
    <source>
        <dbReference type="EMBL" id="BAD03642.1"/>
    </source>
</evidence>
<proteinExistence type="predicted"/>
<evidence type="ECO:0000256" key="1">
    <source>
        <dbReference type="SAM" id="MobiDB-lite"/>
    </source>
</evidence>
<feature type="region of interest" description="Disordered" evidence="1">
    <location>
        <begin position="34"/>
        <end position="129"/>
    </location>
</feature>
<reference evidence="3" key="1">
    <citation type="submission" date="2002-01" db="EMBL/GenBank/DDBJ databases">
        <title>Oryza sativa nipponbare(GA3) genomic DNA, chromosome 8, PAC clone:P0002F11.</title>
        <authorList>
            <person name="Sasaki T."/>
            <person name="Matsumoto T."/>
            <person name="Yamamoto K."/>
        </authorList>
    </citation>
    <scope>NUCLEOTIDE SEQUENCE</scope>
</reference>
<feature type="region of interest" description="Disordered" evidence="1">
    <location>
        <begin position="165"/>
        <end position="215"/>
    </location>
</feature>
<accession>Q6Z0G4</accession>
<gene>
    <name evidence="2" type="ORF">OSJNBa0049I01.39</name>
    <name evidence="3" type="ORF">P0002F11.10</name>
</gene>
<reference evidence="2" key="2">
    <citation type="submission" date="2002-07" db="EMBL/GenBank/DDBJ databases">
        <title>Oryza sativa nipponbare(GA3) genomic DNA, chromosome 8, BAC clone:OSJNBa0049I01.</title>
        <authorList>
            <person name="Sasaki T."/>
            <person name="Matsumoto T."/>
            <person name="Katayose Y."/>
        </authorList>
    </citation>
    <scope>NUCLEOTIDE SEQUENCE</scope>
</reference>
<feature type="compositionally biased region" description="Polar residues" evidence="1">
    <location>
        <begin position="41"/>
        <end position="53"/>
    </location>
</feature>
<name>Q6Z0G4_ORYSJ</name>
<protein>
    <submittedName>
        <fullName evidence="2">Uncharacterized protein</fullName>
    </submittedName>
</protein>
<dbReference type="AlphaFoldDB" id="Q6Z0G4"/>